<accession>W9G4I1</accession>
<dbReference type="Gene3D" id="3.40.50.300">
    <property type="entry name" value="P-loop containing nucleotide triphosphate hydrolases"/>
    <property type="match status" value="4"/>
</dbReference>
<dbReference type="PANTHER" id="PTHR22683:SF1">
    <property type="entry name" value="TYPE VII SECRETION SYSTEM PROTEIN ESSC"/>
    <property type="match status" value="1"/>
</dbReference>
<dbReference type="Pfam" id="PF16697">
    <property type="entry name" value="Yop-YscD_cpl"/>
    <property type="match status" value="1"/>
</dbReference>
<dbReference type="InterPro" id="IPR008984">
    <property type="entry name" value="SMAD_FHA_dom_sf"/>
</dbReference>
<dbReference type="Gene3D" id="2.60.200.20">
    <property type="match status" value="1"/>
</dbReference>
<feature type="domain" description="FtsK" evidence="6">
    <location>
        <begin position="635"/>
        <end position="828"/>
    </location>
</feature>
<feature type="binding site" evidence="4">
    <location>
        <begin position="653"/>
        <end position="660"/>
    </location>
    <ligand>
        <name>ATP</name>
        <dbReference type="ChEBI" id="CHEBI:30616"/>
    </ligand>
</feature>
<dbReference type="RefSeq" id="WP_034808875.1">
    <property type="nucleotide sequence ID" value="NZ_AWSA01000051.1"/>
</dbReference>
<dbReference type="PROSITE" id="PS50006">
    <property type="entry name" value="FHA_DOMAIN"/>
    <property type="match status" value="1"/>
</dbReference>
<feature type="domain" description="FtsK" evidence="6">
    <location>
        <begin position="991"/>
        <end position="1168"/>
    </location>
</feature>
<dbReference type="Pfam" id="PF01580">
    <property type="entry name" value="FtsK_SpoIIIE"/>
    <property type="match status" value="2"/>
</dbReference>
<keyword evidence="2 4" id="KW-0547">Nucleotide-binding</keyword>
<keyword evidence="8" id="KW-1185">Reference proteome</keyword>
<dbReference type="PANTHER" id="PTHR22683">
    <property type="entry name" value="SPORULATION PROTEIN RELATED"/>
    <property type="match status" value="1"/>
</dbReference>
<dbReference type="STRING" id="1386089.N865_17535"/>
<name>W9G4I1_9MICO</name>
<evidence type="ECO:0000256" key="3">
    <source>
        <dbReference type="ARBA" id="ARBA00022840"/>
    </source>
</evidence>
<feature type="domain" description="FHA" evidence="5">
    <location>
        <begin position="120"/>
        <end position="169"/>
    </location>
</feature>
<dbReference type="InterPro" id="IPR003593">
    <property type="entry name" value="AAA+_ATPase"/>
</dbReference>
<evidence type="ECO:0000259" key="6">
    <source>
        <dbReference type="PROSITE" id="PS50901"/>
    </source>
</evidence>
<evidence type="ECO:0000313" key="8">
    <source>
        <dbReference type="Proteomes" id="UP000019489"/>
    </source>
</evidence>
<gene>
    <name evidence="7" type="ORF">N865_17535</name>
</gene>
<dbReference type="CDD" id="cd00060">
    <property type="entry name" value="FHA"/>
    <property type="match status" value="1"/>
</dbReference>
<dbReference type="InterPro" id="IPR050206">
    <property type="entry name" value="FtsK/SpoIIIE/SftA"/>
</dbReference>
<dbReference type="InterPro" id="IPR002543">
    <property type="entry name" value="FtsK_dom"/>
</dbReference>
<organism evidence="7 8">
    <name type="scientific">Intrasporangium oryzae NRRL B-24470</name>
    <dbReference type="NCBI Taxonomy" id="1386089"/>
    <lineage>
        <taxon>Bacteria</taxon>
        <taxon>Bacillati</taxon>
        <taxon>Actinomycetota</taxon>
        <taxon>Actinomycetes</taxon>
        <taxon>Micrococcales</taxon>
        <taxon>Intrasporangiaceae</taxon>
        <taxon>Intrasporangium</taxon>
    </lineage>
</organism>
<dbReference type="GO" id="GO:0005524">
    <property type="term" value="F:ATP binding"/>
    <property type="evidence" value="ECO:0007669"/>
    <property type="project" value="UniProtKB-UniRule"/>
</dbReference>
<dbReference type="SUPFAM" id="SSF49879">
    <property type="entry name" value="SMAD/FHA domain"/>
    <property type="match status" value="1"/>
</dbReference>
<dbReference type="PATRIC" id="fig|1386089.3.peg.3563"/>
<dbReference type="eggNOG" id="COG1674">
    <property type="taxonomic scope" value="Bacteria"/>
</dbReference>
<dbReference type="GO" id="GO:0003677">
    <property type="term" value="F:DNA binding"/>
    <property type="evidence" value="ECO:0007669"/>
    <property type="project" value="InterPro"/>
</dbReference>
<proteinExistence type="predicted"/>
<dbReference type="OrthoDB" id="9807790at2"/>
<dbReference type="EMBL" id="AWSA01000051">
    <property type="protein sequence ID" value="EWT00217.1"/>
    <property type="molecule type" value="Genomic_DNA"/>
</dbReference>
<dbReference type="SUPFAM" id="SSF52540">
    <property type="entry name" value="P-loop containing nucleoside triphosphate hydrolases"/>
    <property type="match status" value="3"/>
</dbReference>
<evidence type="ECO:0000256" key="4">
    <source>
        <dbReference type="PROSITE-ProRule" id="PRU00289"/>
    </source>
</evidence>
<dbReference type="InterPro" id="IPR027417">
    <property type="entry name" value="P-loop_NTPase"/>
</dbReference>
<dbReference type="SMART" id="SM00382">
    <property type="entry name" value="AAA"/>
    <property type="match status" value="3"/>
</dbReference>
<protein>
    <recommendedName>
        <fullName evidence="9">Cell division protein FtsK</fullName>
    </recommendedName>
</protein>
<dbReference type="eggNOG" id="COG1716">
    <property type="taxonomic scope" value="Bacteria"/>
</dbReference>
<dbReference type="SMART" id="SM00240">
    <property type="entry name" value="FHA"/>
    <property type="match status" value="1"/>
</dbReference>
<keyword evidence="1" id="KW-0597">Phosphoprotein</keyword>
<reference evidence="7 8" key="1">
    <citation type="submission" date="2013-08" db="EMBL/GenBank/DDBJ databases">
        <title>Intrasporangium oryzae NRRL B-24470.</title>
        <authorList>
            <person name="Liu H."/>
            <person name="Wang G."/>
        </authorList>
    </citation>
    <scope>NUCLEOTIDE SEQUENCE [LARGE SCALE GENOMIC DNA]</scope>
    <source>
        <strain evidence="7 8">NRRL B-24470</strain>
    </source>
</reference>
<dbReference type="InterPro" id="IPR032030">
    <property type="entry name" value="YscD_cytoplasmic_dom"/>
</dbReference>
<dbReference type="InterPro" id="IPR000253">
    <property type="entry name" value="FHA_dom"/>
</dbReference>
<evidence type="ECO:0000259" key="5">
    <source>
        <dbReference type="PROSITE" id="PS50006"/>
    </source>
</evidence>
<comment type="caution">
    <text evidence="7">The sequence shown here is derived from an EMBL/GenBank/DDBJ whole genome shotgun (WGS) entry which is preliminary data.</text>
</comment>
<dbReference type="CDD" id="cd01127">
    <property type="entry name" value="TrwB_TraG_TraD_VirD4"/>
    <property type="match status" value="1"/>
</dbReference>
<dbReference type="PROSITE" id="PS50901">
    <property type="entry name" value="FTSK"/>
    <property type="match status" value="2"/>
</dbReference>
<evidence type="ECO:0000256" key="2">
    <source>
        <dbReference type="ARBA" id="ARBA00022741"/>
    </source>
</evidence>
<evidence type="ECO:0000256" key="1">
    <source>
        <dbReference type="ARBA" id="ARBA00022553"/>
    </source>
</evidence>
<evidence type="ECO:0008006" key="9">
    <source>
        <dbReference type="Google" id="ProtNLM"/>
    </source>
</evidence>
<sequence>MRIRLGIVDARAAIVPTEPMVEVLVEAPAGTVFGDLRPHLARHLTGPGDDRLAYDVDGSLVADDAPLGEGDLVRGAVLTVRHAGSRSPARMPPGRVALLELAIVGGPASGRTFPLARGEQVVGRAVHCGIRLDDLGVSRVHSVLSVSDSGVSVRDLEPTNPSLVDGIPVPGAGLGLDVGARLRLGSTTLVLRRPEAPSGAVAPSAGVVRFHRPPRFVRAPTANSVEFPRVPSRPEGQRLPLLASIAPLVLSTALAVALRSPIMLLFALMSPVLLVGQWWSDRRHGRRSYRRLVAAHRQQVEAATAAVERAVAAERGVRHDEHPDLAVVGQLARCRDGRLWERRPDDADHLVVRLGTADQPSRVQLSGDHPPGAVLCPDVPALCSFVTAGVIGIAGARETALSLTGGVLTQLCTWHSPRFLSLVLLTDSPTPEADWGWATRLPHLSLGETSIAAVADTSDEAAVARRVAELLTLVEERRGPGSDVPPARSVVLVLDGAQALRSVPGIATLLRDGPAAGLHVLCVDSDRDRLPAETATVVELVPGPRVRATVTDADGILGDVVPDLPSPSWLERMSRHLAPMVDATPEPSAGSLPTSVGFREAHLARGVDPTSPEALVLAWSSTEGSARATLGVTQEGPFTVDLGRDGPHTLVGGTTGAGKSELLQTLVAGLAVSNCPDQLAFVLIDYKGGSAFRECARLPHTLGVVTDLDHGLTTRALTSLDAELKRRERLLALAGAKDLDDYASITTRDRRDLPGIPRLVLVVDEFKLLADELPDFVAGLVRIAAVGRSLGIHLVLATQRPAGIITGDMRANISLRVALRVRDRSDSDDVIEGPEAASISDRMPGRAWVRTAGQRLVEVQTAYAGAPVTDPAGETAPRQSGAAVRVWRTGFRGLARPWPVPEDATERSLGRTQLAAFVDAARAAADLLSIEPGASPWLPPLPTDVSLDALPTDPRCARRGDTAYGSGPDGVSAEPRGARLGLVDLPHEQRQDVLRWDPMTDGHVGIAGGPRSGRSSTLTALALELAMQWSPADLHVHVLAGSGSPLGWLRDLPHVGSVVGADDPLPARRLVVRLLDEAAAHSRSGGTAASGATPLVVLLVDGWESLEDAFDEVEHGAPTEELLRLARDGLATGVRVVVTGGRGLVSGRLAGLLQRRLVLPMPDPLDMTLAGLDPDVAAGRRPPGRAIDLHTGAEVQLAHAGPNPSPAAQREAIASVAAMVRARHRDVAPSRLPWHVRPLPETVTLDEGEPTPGLLRLGVGGDDARTFGLDLATAPPALLVVGPSRSGRSTALTLIANQLASAGRPLAVITTRRSPLTELGGIPGVTLLRPSETERFIELRRASPELGIVVDDAEDLDGTAIEPALLEAVRLLDSSGGYCAVAVDVHRVSAIYRGLVVEVARHQTGLVLCPTSPSDGELLRTRVEVPRHRLPGRGVAIINGTTTPVQVALPSSQRVSSSR</sequence>
<evidence type="ECO:0000313" key="7">
    <source>
        <dbReference type="EMBL" id="EWT00217.1"/>
    </source>
</evidence>
<feature type="binding site" evidence="4">
    <location>
        <begin position="1008"/>
        <end position="1015"/>
    </location>
    <ligand>
        <name>ATP</name>
        <dbReference type="ChEBI" id="CHEBI:30616"/>
    </ligand>
</feature>
<dbReference type="Proteomes" id="UP000019489">
    <property type="component" value="Unassembled WGS sequence"/>
</dbReference>
<keyword evidence="3 4" id="KW-0067">ATP-binding</keyword>